<accession>A0A251XJH1</accession>
<sequence>MDYESLPLLGAPFEHVETYVYFDGPQTFALRSRAMPDLYYVVNTVEESDDETSVTALAVAVNEDRFRAVRSGMIQFRDTFAGAAPFSLFSIVWTFIDGGPTEVDIAPQNPSEVANSWLPTPGARLKMPTATVEPFVASELVSLSEAQGRTIFALEVRTPDSLITGFPGRYAGELQTAVDGEVVALTREIVTQSKSPHRYEIRSSVLDLRAASFAVVMGIDSIGTLAEATDVTEVIFERLNELILAVGHSDVAFLRLVKEHTPTVRNRFLDMLTAASGAGSGLALSSVVAHSRRVVRASASPARVQSAVEAFELVEPRVDHVDLERGILTGLVLRRQRFEIVDAANPEVTYKGEMTATATTQANGLRVGDDSFVAARIRVETPFTSEMRPPVRALSSKRFVYLARPNAAVSRVHLHCFDVPALLSSLFRPVCRVGPKARFSRCALVDHGDGGR</sequence>
<dbReference type="EMBL" id="MDHH01000001">
    <property type="protein sequence ID" value="OUE03684.1"/>
    <property type="molecule type" value="Genomic_DNA"/>
</dbReference>
<evidence type="ECO:0000313" key="2">
    <source>
        <dbReference type="Proteomes" id="UP000195062"/>
    </source>
</evidence>
<name>A0A251XJH1_CLAMM</name>
<reference evidence="1 2" key="1">
    <citation type="submission" date="2016-08" db="EMBL/GenBank/DDBJ databases">
        <title>Genome sequence of Clavibacter michiganensis subsp. michiganensis strain CASJ007.</title>
        <authorList>
            <person name="Thapa S.P."/>
            <person name="Coaker G."/>
        </authorList>
    </citation>
    <scope>NUCLEOTIDE SEQUENCE [LARGE SCALE GENOMIC DNA]</scope>
    <source>
        <strain evidence="1">CASJ007</strain>
    </source>
</reference>
<gene>
    <name evidence="1" type="ORF">CMMCAS07_01960</name>
</gene>
<keyword evidence="2" id="KW-1185">Reference proteome</keyword>
<dbReference type="Proteomes" id="UP000195062">
    <property type="component" value="Unassembled WGS sequence"/>
</dbReference>
<organism evidence="1 2">
    <name type="scientific">Clavibacter michiganensis subsp. michiganensis</name>
    <dbReference type="NCBI Taxonomy" id="33013"/>
    <lineage>
        <taxon>Bacteria</taxon>
        <taxon>Bacillati</taxon>
        <taxon>Actinomycetota</taxon>
        <taxon>Actinomycetes</taxon>
        <taxon>Micrococcales</taxon>
        <taxon>Microbacteriaceae</taxon>
        <taxon>Clavibacter</taxon>
    </lineage>
</organism>
<dbReference type="AlphaFoldDB" id="A0A251XJH1"/>
<protein>
    <submittedName>
        <fullName evidence="1">Uncharacterized protein</fullName>
    </submittedName>
</protein>
<evidence type="ECO:0000313" key="1">
    <source>
        <dbReference type="EMBL" id="OUE03684.1"/>
    </source>
</evidence>
<comment type="caution">
    <text evidence="1">The sequence shown here is derived from an EMBL/GenBank/DDBJ whole genome shotgun (WGS) entry which is preliminary data.</text>
</comment>
<proteinExistence type="predicted"/>